<keyword evidence="1" id="KW-0175">Coiled coil</keyword>
<evidence type="ECO:0008006" key="4">
    <source>
        <dbReference type="Google" id="ProtNLM"/>
    </source>
</evidence>
<dbReference type="KEGG" id="iho:Igni_1271"/>
<keyword evidence="3" id="KW-1185">Reference proteome</keyword>
<dbReference type="Proteomes" id="UP000000262">
    <property type="component" value="Chromosome"/>
</dbReference>
<dbReference type="HOGENOM" id="CLU_092680_0_0_2"/>
<dbReference type="GeneID" id="5562900"/>
<dbReference type="AlphaFoldDB" id="A8ABZ5"/>
<dbReference type="RefSeq" id="WP_012123411.1">
    <property type="nucleotide sequence ID" value="NC_009776.1"/>
</dbReference>
<protein>
    <recommendedName>
        <fullName evidence="4">CopG domain protein DNA-binding domain protein</fullName>
    </recommendedName>
</protein>
<dbReference type="EMBL" id="CP000816">
    <property type="protein sequence ID" value="ABU82447.1"/>
    <property type="molecule type" value="Genomic_DNA"/>
</dbReference>
<evidence type="ECO:0000256" key="1">
    <source>
        <dbReference type="SAM" id="Coils"/>
    </source>
</evidence>
<dbReference type="OrthoDB" id="42408at2157"/>
<evidence type="ECO:0000313" key="2">
    <source>
        <dbReference type="EMBL" id="ABU82447.1"/>
    </source>
</evidence>
<gene>
    <name evidence="2" type="ordered locus">Igni_1271</name>
</gene>
<dbReference type="eggNOG" id="arCOG01531">
    <property type="taxonomic scope" value="Archaea"/>
</dbReference>
<sequence length="287" mass="33646">MTKKIVLRVSDDFYEELERRAKEEGYALVTDYVLEVLSRELERSPFNPRALEARIERLERGELPTKLQEAVWKLIEEALESKLSSIAIEGLNLDEKELLNKLVDEAVKRIERKVVDMINPWSQKVDSLSRQLGELLERVEELEEKYKAPQPEHEEVRKEAPVTVEKTYDKKKKRSAMDILRERKVNFEEDMAFARNVDKLIEKLKKSGALVIETTKHGRVVVHPEAWEEFWQRLSEAGSSEEEVMEALNDERLFKLFEALREDGLIYYDASRGWTASPDLRRSVQEE</sequence>
<feature type="coiled-coil region" evidence="1">
    <location>
        <begin position="170"/>
        <end position="197"/>
    </location>
</feature>
<reference evidence="2 3" key="1">
    <citation type="journal article" date="2008" name="Genome Biol.">
        <title>A genomic analysis of the archaeal system Ignicoccus hospitalis-Nanoarchaeum equitans.</title>
        <authorList>
            <person name="Podar M."/>
            <person name="Anderson I."/>
            <person name="Makarova K.S."/>
            <person name="Elkins J.G."/>
            <person name="Ivanova N."/>
            <person name="Wall M.A."/>
            <person name="Lykidis A."/>
            <person name="Mavromatis K."/>
            <person name="Sun H."/>
            <person name="Hudson M.E."/>
            <person name="Chen W."/>
            <person name="Deciu C."/>
            <person name="Hutchison D."/>
            <person name="Eads J.R."/>
            <person name="Anderson A."/>
            <person name="Fernandes F."/>
            <person name="Szeto E."/>
            <person name="Lapidus A."/>
            <person name="Kyrpides N.C."/>
            <person name="Saier M.H.Jr."/>
            <person name="Richardson P.M."/>
            <person name="Rachel R."/>
            <person name="Huber H."/>
            <person name="Eisen J.A."/>
            <person name="Koonin E.V."/>
            <person name="Keller M."/>
            <person name="Stetter K.O."/>
        </authorList>
    </citation>
    <scope>NUCLEOTIDE SEQUENCE [LARGE SCALE GENOMIC DNA]</scope>
    <source>
        <strain evidence="3">KIN4/I / DSM 18386 / JCM 14125</strain>
    </source>
</reference>
<dbReference type="STRING" id="453591.Igni_1271"/>
<name>A8ABZ5_IGNH4</name>
<proteinExistence type="predicted"/>
<evidence type="ECO:0000313" key="3">
    <source>
        <dbReference type="Proteomes" id="UP000000262"/>
    </source>
</evidence>
<accession>A8ABZ5</accession>
<organism evidence="2 3">
    <name type="scientific">Ignicoccus hospitalis (strain KIN4/I / DSM 18386 / JCM 14125)</name>
    <dbReference type="NCBI Taxonomy" id="453591"/>
    <lineage>
        <taxon>Archaea</taxon>
        <taxon>Thermoproteota</taxon>
        <taxon>Thermoprotei</taxon>
        <taxon>Desulfurococcales</taxon>
        <taxon>Desulfurococcaceae</taxon>
        <taxon>Ignicoccus</taxon>
    </lineage>
</organism>